<dbReference type="InterPro" id="IPR017871">
    <property type="entry name" value="ABC_transporter-like_CS"/>
</dbReference>
<feature type="transmembrane region" description="Helical" evidence="10">
    <location>
        <begin position="304"/>
        <end position="323"/>
    </location>
</feature>
<feature type="domain" description="ABC transporter" evidence="11">
    <location>
        <begin position="525"/>
        <end position="745"/>
    </location>
</feature>
<feature type="transmembrane region" description="Helical" evidence="10">
    <location>
        <begin position="861"/>
        <end position="887"/>
    </location>
</feature>
<dbReference type="PROSITE" id="PS50893">
    <property type="entry name" value="ABC_TRANSPORTER_2"/>
    <property type="match status" value="2"/>
</dbReference>
<dbReference type="InterPro" id="IPR003439">
    <property type="entry name" value="ABC_transporter-like_ATP-bd"/>
</dbReference>
<keyword evidence="6" id="KW-0067">ATP-binding</keyword>
<feature type="domain" description="ABC transporter" evidence="11">
    <location>
        <begin position="1143"/>
        <end position="1377"/>
    </location>
</feature>
<dbReference type="PANTHER" id="PTHR24223">
    <property type="entry name" value="ATP-BINDING CASSETTE SUB-FAMILY C"/>
    <property type="match status" value="1"/>
</dbReference>
<dbReference type="CDD" id="cd03244">
    <property type="entry name" value="ABCC_MRP_domain2"/>
    <property type="match status" value="1"/>
</dbReference>
<dbReference type="CDD" id="cd03250">
    <property type="entry name" value="ABCC_MRP_domain1"/>
    <property type="match status" value="1"/>
</dbReference>
<evidence type="ECO:0000256" key="8">
    <source>
        <dbReference type="ARBA" id="ARBA00023136"/>
    </source>
</evidence>
<dbReference type="SMART" id="SM00382">
    <property type="entry name" value="AAA"/>
    <property type="match status" value="2"/>
</dbReference>
<dbReference type="InterPro" id="IPR027417">
    <property type="entry name" value="P-loop_NTPase"/>
</dbReference>
<dbReference type="PROSITE" id="PS00211">
    <property type="entry name" value="ABC_TRANSPORTER_1"/>
    <property type="match status" value="2"/>
</dbReference>
<feature type="region of interest" description="Disordered" evidence="9">
    <location>
        <begin position="487"/>
        <end position="537"/>
    </location>
</feature>
<keyword evidence="4" id="KW-0677">Repeat</keyword>
<reference evidence="13 14" key="1">
    <citation type="submission" date="2023-09" db="EMBL/GenBank/DDBJ databases">
        <title>Pangenome analysis of Batrachochytrium dendrobatidis and related Chytrids.</title>
        <authorList>
            <person name="Yacoub M.N."/>
            <person name="Stajich J.E."/>
            <person name="James T.Y."/>
        </authorList>
    </citation>
    <scope>NUCLEOTIDE SEQUENCE [LARGE SCALE GENOMIC DNA]</scope>
    <source>
        <strain evidence="13 14">JEL0888</strain>
    </source>
</reference>
<feature type="transmembrane region" description="Helical" evidence="10">
    <location>
        <begin position="822"/>
        <end position="841"/>
    </location>
</feature>
<feature type="domain" description="ABC transmembrane type-1" evidence="12">
    <location>
        <begin position="161"/>
        <end position="445"/>
    </location>
</feature>
<evidence type="ECO:0000313" key="14">
    <source>
        <dbReference type="Proteomes" id="UP001527925"/>
    </source>
</evidence>
<comment type="caution">
    <text evidence="13">The sequence shown here is derived from an EMBL/GenBank/DDBJ whole genome shotgun (WGS) entry which is preliminary data.</text>
</comment>
<feature type="transmembrane region" description="Helical" evidence="10">
    <location>
        <begin position="941"/>
        <end position="958"/>
    </location>
</feature>
<dbReference type="Proteomes" id="UP001527925">
    <property type="component" value="Unassembled WGS sequence"/>
</dbReference>
<organism evidence="13 14">
    <name type="scientific">Polyrhizophydium stewartii</name>
    <dbReference type="NCBI Taxonomy" id="2732419"/>
    <lineage>
        <taxon>Eukaryota</taxon>
        <taxon>Fungi</taxon>
        <taxon>Fungi incertae sedis</taxon>
        <taxon>Chytridiomycota</taxon>
        <taxon>Chytridiomycota incertae sedis</taxon>
        <taxon>Chytridiomycetes</taxon>
        <taxon>Rhizophydiales</taxon>
        <taxon>Rhizophydiales incertae sedis</taxon>
        <taxon>Polyrhizophydium</taxon>
    </lineage>
</organism>
<sequence length="1397" mass="153612">MPAVVVVEDEKATHAAAPELAVPAPAPETKRNPKALSSENVSPEATASFLSRWTYSWVDPVFWHGWRKPLEMSDIWQLGPKWRVEYLTGRLEKAWADEVGRFPSVDPSRVAAAAASADASAEGEKMPSRGLGGDVGSAEGGPSLLRALWNLLFWELFPYGVLRTVSDWCGMLAPLLIKMVVSFVAQSKTAAASGAALPPLGEGFAYAVAIFLLQMGNTVLQNYYFMLAFTSGMALRAAFTGLIYRKSMRLSAAARQDFTSGKVTNLISSDAARIDMFLGYVHSTWTAPVQIVVITGFLIWQLGYAAIVGVSLLIVLGPLQGRIMGSLTSIRKELAPLTDKRIKLTQEVLQGIRVLKFFTWEKPFLEQIEIIRKSEVALVLKRNIITAFVMTISFAIPALAASISLMIYSFNYELDPARIFSAITWFQQLRFPLMFLPQIIVGYADFKVGMQRIQALLLAPELQVQPSIDHASKNAVEIVDGEFNWDSLPPAKEEQPKGKKAKMWKRKEKTSSPPATPPPEKDGAAKDTAATPAPPAKSTLRNINIAIPRGKLVAVVGSVGAGKSSLLNALVGEMKRVKGTVTFSSRLGYAPQQAWIQNASVKDNILFGQPFDEERYHAAIRDCSLEKDLEILADGDLTQIGERGINLSGGQKQRVNLARMVYFNADIVLLDDPLSAVDAHVGRALFDNCIQGALAGKTRILVTHQLHFLPRVDYVIVMSDGEVSEQGTFSELMAADGEFATLMRNYGGVEDTESDDAAGGDDDDGEGSDKTKQNNDDLKRIGKALAANSKKDVRELMQTEERAVGSVDSGVWMSYFRAAGGVPFLVLLIVILVIVQGIRIGNDYWLVVWTNYSISAFHGNGPYIGVFWGWSILQALGTYAFGVFFAYHGTRAARVLHEGAIKRVVRAPVSFFDTTPLGRIVNRFSKDQDGVDNTLMDSFRMFIQTLAATVSVFILIIYALPLFLAPLVPVLGLYYLIQSIYRSTSRELKRLDSISRSPLYASIGETLTGLPTIRAYREQDRFVSDNNKLIDGNNAPFFLVLTAQRWLSLRFETLGNILIFFAAAFGVLSRESSFFTPALFGLALSYSLQVTATLNWCIRQFTDTEIAMNAVERVEFYAHRLELEAPEITDVRPPAGWPAKGEIEFKDVSMRYAPDLPLVLKSVSFSIRDKEKIGVVGRTGSGKSSLMQVLFRMVEPASGAIVVDGITTSELGLKDLRSGLGIIPQDPVLFSGTFRRNLDPFGEHTDAELWDALERANIKAKVAESEGGLDGEVHENGENLSVGQRQLVCLARAMLKKPRVLVMDEATANVDYETDAIIQKCLRQDFGDSTVLTIAHRLNTIVDYDRVMVLSAGEIVEFDTPQALVAREGGVFRSMVDETGPQNVELILKQLFGESSQ</sequence>
<feature type="compositionally biased region" description="Acidic residues" evidence="9">
    <location>
        <begin position="751"/>
        <end position="766"/>
    </location>
</feature>
<keyword evidence="2" id="KW-0813">Transport</keyword>
<feature type="region of interest" description="Disordered" evidence="9">
    <location>
        <begin position="751"/>
        <end position="775"/>
    </location>
</feature>
<feature type="transmembrane region" description="Helical" evidence="10">
    <location>
        <begin position="384"/>
        <end position="409"/>
    </location>
</feature>
<name>A0ABR4N7T9_9FUNG</name>
<evidence type="ECO:0000256" key="5">
    <source>
        <dbReference type="ARBA" id="ARBA00022741"/>
    </source>
</evidence>
<dbReference type="PROSITE" id="PS50929">
    <property type="entry name" value="ABC_TM1F"/>
    <property type="match status" value="2"/>
</dbReference>
<dbReference type="CDD" id="cd18597">
    <property type="entry name" value="ABC_6TM_YOR1_D1_like"/>
    <property type="match status" value="1"/>
</dbReference>
<dbReference type="InterPro" id="IPR036640">
    <property type="entry name" value="ABC1_TM_sf"/>
</dbReference>
<comment type="subcellular location">
    <subcellularLocation>
        <location evidence="1">Vacuole membrane</location>
        <topology evidence="1">Multi-pass membrane protein</topology>
    </subcellularLocation>
</comment>
<dbReference type="SUPFAM" id="SSF90123">
    <property type="entry name" value="ABC transporter transmembrane region"/>
    <property type="match status" value="2"/>
</dbReference>
<dbReference type="InterPro" id="IPR050173">
    <property type="entry name" value="ABC_transporter_C-like"/>
</dbReference>
<keyword evidence="5" id="KW-0547">Nucleotide-binding</keyword>
<feature type="transmembrane region" description="Helical" evidence="10">
    <location>
        <begin position="277"/>
        <end position="298"/>
    </location>
</feature>
<dbReference type="CDD" id="cd18606">
    <property type="entry name" value="ABC_6TM_YOR1_D2_like"/>
    <property type="match status" value="1"/>
</dbReference>
<dbReference type="Pfam" id="PF00664">
    <property type="entry name" value="ABC_membrane"/>
    <property type="match status" value="2"/>
</dbReference>
<feature type="transmembrane region" description="Helical" evidence="10">
    <location>
        <begin position="223"/>
        <end position="244"/>
    </location>
</feature>
<protein>
    <recommendedName>
        <fullName evidence="15">ABC transporter</fullName>
    </recommendedName>
</protein>
<feature type="transmembrane region" description="Helical" evidence="10">
    <location>
        <begin position="429"/>
        <end position="446"/>
    </location>
</feature>
<evidence type="ECO:0000256" key="3">
    <source>
        <dbReference type="ARBA" id="ARBA00022692"/>
    </source>
</evidence>
<feature type="compositionally biased region" description="Basic residues" evidence="9">
    <location>
        <begin position="498"/>
        <end position="508"/>
    </location>
</feature>
<evidence type="ECO:0000259" key="11">
    <source>
        <dbReference type="PROSITE" id="PS50893"/>
    </source>
</evidence>
<dbReference type="Gene3D" id="1.20.1560.10">
    <property type="entry name" value="ABC transporter type 1, transmembrane domain"/>
    <property type="match status" value="2"/>
</dbReference>
<dbReference type="SUPFAM" id="SSF52540">
    <property type="entry name" value="P-loop containing nucleoside triphosphate hydrolases"/>
    <property type="match status" value="2"/>
</dbReference>
<evidence type="ECO:0000256" key="1">
    <source>
        <dbReference type="ARBA" id="ARBA00004128"/>
    </source>
</evidence>
<dbReference type="InterPro" id="IPR011527">
    <property type="entry name" value="ABC1_TM_dom"/>
</dbReference>
<accession>A0ABR4N7T9</accession>
<dbReference type="InterPro" id="IPR003593">
    <property type="entry name" value="AAA+_ATPase"/>
</dbReference>
<evidence type="ECO:0000259" key="12">
    <source>
        <dbReference type="PROSITE" id="PS50929"/>
    </source>
</evidence>
<evidence type="ECO:0000256" key="4">
    <source>
        <dbReference type="ARBA" id="ARBA00022737"/>
    </source>
</evidence>
<dbReference type="PANTHER" id="PTHR24223:SF443">
    <property type="entry name" value="MULTIDRUG-RESISTANCE LIKE PROTEIN 1, ISOFORM I"/>
    <property type="match status" value="1"/>
</dbReference>
<dbReference type="Gene3D" id="3.40.50.300">
    <property type="entry name" value="P-loop containing nucleotide triphosphate hydrolases"/>
    <property type="match status" value="2"/>
</dbReference>
<keyword evidence="7 10" id="KW-1133">Transmembrane helix</keyword>
<evidence type="ECO:0000256" key="2">
    <source>
        <dbReference type="ARBA" id="ARBA00022448"/>
    </source>
</evidence>
<evidence type="ECO:0000313" key="13">
    <source>
        <dbReference type="EMBL" id="KAL2915595.1"/>
    </source>
</evidence>
<evidence type="ECO:0000256" key="9">
    <source>
        <dbReference type="SAM" id="MobiDB-lite"/>
    </source>
</evidence>
<keyword evidence="14" id="KW-1185">Reference proteome</keyword>
<keyword evidence="3 10" id="KW-0812">Transmembrane</keyword>
<evidence type="ECO:0008006" key="15">
    <source>
        <dbReference type="Google" id="ProtNLM"/>
    </source>
</evidence>
<evidence type="ECO:0000256" key="10">
    <source>
        <dbReference type="SAM" id="Phobius"/>
    </source>
</evidence>
<dbReference type="Pfam" id="PF00005">
    <property type="entry name" value="ABC_tran"/>
    <property type="match status" value="2"/>
</dbReference>
<evidence type="ECO:0000256" key="7">
    <source>
        <dbReference type="ARBA" id="ARBA00022989"/>
    </source>
</evidence>
<proteinExistence type="predicted"/>
<dbReference type="EMBL" id="JADGIZ020000022">
    <property type="protein sequence ID" value="KAL2915595.1"/>
    <property type="molecule type" value="Genomic_DNA"/>
</dbReference>
<gene>
    <name evidence="13" type="ORF">HK105_204780</name>
</gene>
<evidence type="ECO:0000256" key="6">
    <source>
        <dbReference type="ARBA" id="ARBA00022840"/>
    </source>
</evidence>
<feature type="domain" description="ABC transmembrane type-1" evidence="12">
    <location>
        <begin position="826"/>
        <end position="1103"/>
    </location>
</feature>
<keyword evidence="8 10" id="KW-0472">Membrane</keyword>